<reference evidence="3" key="2">
    <citation type="journal article" date="2021" name="PeerJ">
        <title>Extensive microbial diversity within the chicken gut microbiome revealed by metagenomics and culture.</title>
        <authorList>
            <person name="Gilroy R."/>
            <person name="Ravi A."/>
            <person name="Getino M."/>
            <person name="Pursley I."/>
            <person name="Horton D.L."/>
            <person name="Alikhan N.F."/>
            <person name="Baker D."/>
            <person name="Gharbi K."/>
            <person name="Hall N."/>
            <person name="Watson M."/>
            <person name="Adriaenssens E.M."/>
            <person name="Foster-Nyarko E."/>
            <person name="Jarju S."/>
            <person name="Secka A."/>
            <person name="Antonio M."/>
            <person name="Oren A."/>
            <person name="Chaudhuri R.R."/>
            <person name="La Ragione R."/>
            <person name="Hildebrand F."/>
            <person name="Pallen M.J."/>
        </authorList>
    </citation>
    <scope>NUCLEOTIDE SEQUENCE</scope>
    <source>
        <strain evidence="3">CHK165-10780</strain>
    </source>
</reference>
<comment type="caution">
    <text evidence="3">The sequence shown here is derived from an EMBL/GenBank/DDBJ whole genome shotgun (WGS) entry which is preliminary data.</text>
</comment>
<evidence type="ECO:0000313" key="4">
    <source>
        <dbReference type="Proteomes" id="UP000886725"/>
    </source>
</evidence>
<dbReference type="Proteomes" id="UP000886725">
    <property type="component" value="Unassembled WGS sequence"/>
</dbReference>
<organism evidence="3 4">
    <name type="scientific">Candidatus Faecenecus gallistercoris</name>
    <dbReference type="NCBI Taxonomy" id="2840793"/>
    <lineage>
        <taxon>Bacteria</taxon>
        <taxon>Bacillati</taxon>
        <taxon>Bacillota</taxon>
        <taxon>Bacillota incertae sedis</taxon>
        <taxon>Candidatus Faecenecus</taxon>
    </lineage>
</organism>
<sequence>MDSHIKNLNLNLEMIKWVQQEKNSATDQWLQEGDFTRKKEQELAQFHSLKLKSTQLKGRIKWIVPLTIGGTIALTFVSPYLTPIGLALGIGVTSYHLIKSKEYQKKYNATDFTRIHLEREVLDDKEKLKQMEQYRYQLDEERKRLNREQLEQLQKTEEEKTGIRHRLDSYVLIKPKDDVQYPLTAEEQKELDNYKAKVLQLKQQ</sequence>
<evidence type="ECO:0000256" key="2">
    <source>
        <dbReference type="SAM" id="Phobius"/>
    </source>
</evidence>
<gene>
    <name evidence="3" type="ORF">IAC85_00350</name>
</gene>
<name>A0A9D0YZB1_9FIRM</name>
<evidence type="ECO:0000313" key="3">
    <source>
        <dbReference type="EMBL" id="HIQ64171.1"/>
    </source>
</evidence>
<proteinExistence type="predicted"/>
<reference evidence="3" key="1">
    <citation type="submission" date="2020-10" db="EMBL/GenBank/DDBJ databases">
        <authorList>
            <person name="Gilroy R."/>
        </authorList>
    </citation>
    <scope>NUCLEOTIDE SEQUENCE</scope>
    <source>
        <strain evidence="3">CHK165-10780</strain>
    </source>
</reference>
<feature type="transmembrane region" description="Helical" evidence="2">
    <location>
        <begin position="60"/>
        <end position="77"/>
    </location>
</feature>
<protein>
    <submittedName>
        <fullName evidence="3">Uncharacterized protein</fullName>
    </submittedName>
</protein>
<accession>A0A9D0YZB1</accession>
<dbReference type="AlphaFoldDB" id="A0A9D0YZB1"/>
<feature type="coiled-coil region" evidence="1">
    <location>
        <begin position="128"/>
        <end position="204"/>
    </location>
</feature>
<keyword evidence="2" id="KW-0812">Transmembrane</keyword>
<keyword evidence="1" id="KW-0175">Coiled coil</keyword>
<dbReference type="EMBL" id="DVFU01000009">
    <property type="protein sequence ID" value="HIQ64171.1"/>
    <property type="molecule type" value="Genomic_DNA"/>
</dbReference>
<keyword evidence="2" id="KW-1133">Transmembrane helix</keyword>
<keyword evidence="2" id="KW-0472">Membrane</keyword>
<evidence type="ECO:0000256" key="1">
    <source>
        <dbReference type="SAM" id="Coils"/>
    </source>
</evidence>